<organism evidence="2 3">
    <name type="scientific">Paeniglutamicibacter antarcticus</name>
    <dbReference type="NCBI Taxonomy" id="494023"/>
    <lineage>
        <taxon>Bacteria</taxon>
        <taxon>Bacillati</taxon>
        <taxon>Actinomycetota</taxon>
        <taxon>Actinomycetes</taxon>
        <taxon>Micrococcales</taxon>
        <taxon>Micrococcaceae</taxon>
        <taxon>Paeniglutamicibacter</taxon>
    </lineage>
</organism>
<dbReference type="Proteomes" id="UP001501257">
    <property type="component" value="Unassembled WGS sequence"/>
</dbReference>
<feature type="transmembrane region" description="Helical" evidence="1">
    <location>
        <begin position="43"/>
        <end position="67"/>
    </location>
</feature>
<keyword evidence="1" id="KW-0812">Transmembrane</keyword>
<proteinExistence type="predicted"/>
<comment type="caution">
    <text evidence="2">The sequence shown here is derived from an EMBL/GenBank/DDBJ whole genome shotgun (WGS) entry which is preliminary data.</text>
</comment>
<sequence>MKYKNAAGLFVAGITFIVAGPLIVSIAWTFGLRAAFINPSTELGVLFLMIGALGALLSFVGSILLIAATYRALVKIDALQVMPPTSSRRGFPVERQ</sequence>
<keyword evidence="1" id="KW-1133">Transmembrane helix</keyword>
<keyword evidence="1" id="KW-0472">Membrane</keyword>
<dbReference type="RefSeq" id="WP_210101475.1">
    <property type="nucleotide sequence ID" value="NZ_BAABLK010000092.1"/>
</dbReference>
<feature type="transmembrane region" description="Helical" evidence="1">
    <location>
        <begin position="7"/>
        <end position="31"/>
    </location>
</feature>
<reference evidence="3" key="1">
    <citation type="journal article" date="2019" name="Int. J. Syst. Evol. Microbiol.">
        <title>The Global Catalogue of Microorganisms (GCM) 10K type strain sequencing project: providing services to taxonomists for standard genome sequencing and annotation.</title>
        <authorList>
            <consortium name="The Broad Institute Genomics Platform"/>
            <consortium name="The Broad Institute Genome Sequencing Center for Infectious Disease"/>
            <person name="Wu L."/>
            <person name="Ma J."/>
        </authorList>
    </citation>
    <scope>NUCLEOTIDE SEQUENCE [LARGE SCALE GENOMIC DNA]</scope>
    <source>
        <strain evidence="3">JCM 18952</strain>
    </source>
</reference>
<name>A0ABP9TSX3_9MICC</name>
<accession>A0ABP9TSX3</accession>
<evidence type="ECO:0000313" key="2">
    <source>
        <dbReference type="EMBL" id="GAA5228938.1"/>
    </source>
</evidence>
<gene>
    <name evidence="2" type="ORF">GCM10025778_34770</name>
</gene>
<dbReference type="EMBL" id="BAABLK010000092">
    <property type="protein sequence ID" value="GAA5228938.1"/>
    <property type="molecule type" value="Genomic_DNA"/>
</dbReference>
<protein>
    <submittedName>
        <fullName evidence="2">Uncharacterized protein</fullName>
    </submittedName>
</protein>
<keyword evidence="3" id="KW-1185">Reference proteome</keyword>
<evidence type="ECO:0000256" key="1">
    <source>
        <dbReference type="SAM" id="Phobius"/>
    </source>
</evidence>
<evidence type="ECO:0000313" key="3">
    <source>
        <dbReference type="Proteomes" id="UP001501257"/>
    </source>
</evidence>